<dbReference type="SUPFAM" id="SSF57850">
    <property type="entry name" value="RING/U-box"/>
    <property type="match status" value="1"/>
</dbReference>
<keyword evidence="7" id="KW-1185">Reference proteome</keyword>
<dbReference type="InterPro" id="IPR001841">
    <property type="entry name" value="Znf_RING"/>
</dbReference>
<dbReference type="GO" id="GO:0008270">
    <property type="term" value="F:zinc ion binding"/>
    <property type="evidence" value="ECO:0007669"/>
    <property type="project" value="UniProtKB-KW"/>
</dbReference>
<feature type="domain" description="RING-type" evidence="5">
    <location>
        <begin position="145"/>
        <end position="185"/>
    </location>
</feature>
<dbReference type="SMART" id="SM00184">
    <property type="entry name" value="RING"/>
    <property type="match status" value="1"/>
</dbReference>
<evidence type="ECO:0000256" key="1">
    <source>
        <dbReference type="ARBA" id="ARBA00022723"/>
    </source>
</evidence>
<dbReference type="InterPro" id="IPR013083">
    <property type="entry name" value="Znf_RING/FYVE/PHD"/>
</dbReference>
<dbReference type="PANTHER" id="PTHR45969">
    <property type="entry name" value="RING ZINC FINGER PROTEIN-RELATED"/>
    <property type="match status" value="1"/>
</dbReference>
<accession>A0ABD2M367</accession>
<dbReference type="Gene3D" id="3.30.40.10">
    <property type="entry name" value="Zinc/RING finger domain, C3HC4 (zinc finger)"/>
    <property type="match status" value="1"/>
</dbReference>
<dbReference type="Pfam" id="PF13639">
    <property type="entry name" value="zf-RING_2"/>
    <property type="match status" value="1"/>
</dbReference>
<dbReference type="EMBL" id="JBICBT010000166">
    <property type="protein sequence ID" value="KAL3121965.1"/>
    <property type="molecule type" value="Genomic_DNA"/>
</dbReference>
<keyword evidence="2 4" id="KW-0863">Zinc-finger</keyword>
<evidence type="ECO:0000256" key="2">
    <source>
        <dbReference type="ARBA" id="ARBA00022771"/>
    </source>
</evidence>
<evidence type="ECO:0000256" key="3">
    <source>
        <dbReference type="ARBA" id="ARBA00022833"/>
    </source>
</evidence>
<sequence>MQNDSPDPQTHHSCNECNCCDAHPSNKALPVHEEAVDELKLCCESATERGGKMCKRKPLTNWRGGQREMSVNSPPNASIHSLHSLPFFPAIGRIFILMVRATTARTRASAARARSIKINRRNAKKARAAIGRAGHTRNAEAREKCMMCLGKVSTMTRVTMGCVHEFHRRCLYRWLKYNTNCPVCRFNFMRAIPPEEPAEEQQMRVEMTI</sequence>
<gene>
    <name evidence="6" type="ORF">niasHT_001964</name>
</gene>
<keyword evidence="3" id="KW-0862">Zinc</keyword>
<evidence type="ECO:0000313" key="7">
    <source>
        <dbReference type="Proteomes" id="UP001620626"/>
    </source>
</evidence>
<reference evidence="6 7" key="1">
    <citation type="submission" date="2024-10" db="EMBL/GenBank/DDBJ databases">
        <authorList>
            <person name="Kim D."/>
        </authorList>
    </citation>
    <scope>NUCLEOTIDE SEQUENCE [LARGE SCALE GENOMIC DNA]</scope>
    <source>
        <strain evidence="6">BH-2024</strain>
    </source>
</reference>
<keyword evidence="1" id="KW-0479">Metal-binding</keyword>
<dbReference type="PANTHER" id="PTHR45969:SF69">
    <property type="entry name" value="FINGER DOMAIN PROTEIN, PUTATIVE (AFU_ORTHOLOGUE AFUA_3G12190)-RELATED"/>
    <property type="match status" value="1"/>
</dbReference>
<protein>
    <recommendedName>
        <fullName evidence="5">RING-type domain-containing protein</fullName>
    </recommendedName>
</protein>
<name>A0ABD2M367_9BILA</name>
<dbReference type="PROSITE" id="PS50089">
    <property type="entry name" value="ZF_RING_2"/>
    <property type="match status" value="1"/>
</dbReference>
<proteinExistence type="predicted"/>
<dbReference type="AlphaFoldDB" id="A0ABD2M367"/>
<organism evidence="6 7">
    <name type="scientific">Heterodera trifolii</name>
    <dbReference type="NCBI Taxonomy" id="157864"/>
    <lineage>
        <taxon>Eukaryota</taxon>
        <taxon>Metazoa</taxon>
        <taxon>Ecdysozoa</taxon>
        <taxon>Nematoda</taxon>
        <taxon>Chromadorea</taxon>
        <taxon>Rhabditida</taxon>
        <taxon>Tylenchina</taxon>
        <taxon>Tylenchomorpha</taxon>
        <taxon>Tylenchoidea</taxon>
        <taxon>Heteroderidae</taxon>
        <taxon>Heteroderinae</taxon>
        <taxon>Heterodera</taxon>
    </lineage>
</organism>
<evidence type="ECO:0000259" key="5">
    <source>
        <dbReference type="PROSITE" id="PS50089"/>
    </source>
</evidence>
<dbReference type="Proteomes" id="UP001620626">
    <property type="component" value="Unassembled WGS sequence"/>
</dbReference>
<evidence type="ECO:0000256" key="4">
    <source>
        <dbReference type="PROSITE-ProRule" id="PRU00175"/>
    </source>
</evidence>
<comment type="caution">
    <text evidence="6">The sequence shown here is derived from an EMBL/GenBank/DDBJ whole genome shotgun (WGS) entry which is preliminary data.</text>
</comment>
<evidence type="ECO:0000313" key="6">
    <source>
        <dbReference type="EMBL" id="KAL3121965.1"/>
    </source>
</evidence>